<keyword evidence="3" id="KW-1185">Reference proteome</keyword>
<reference evidence="3" key="1">
    <citation type="journal article" date="2015" name="Proc. Natl. Acad. Sci. U.S.A.">
        <title>Genome sequence of the Asian Tiger mosquito, Aedes albopictus, reveals insights into its biology, genetics, and evolution.</title>
        <authorList>
            <person name="Chen X.G."/>
            <person name="Jiang X."/>
            <person name="Gu J."/>
            <person name="Xu M."/>
            <person name="Wu Y."/>
            <person name="Deng Y."/>
            <person name="Zhang C."/>
            <person name="Bonizzoni M."/>
            <person name="Dermauw W."/>
            <person name="Vontas J."/>
            <person name="Armbruster P."/>
            <person name="Huang X."/>
            <person name="Yang Y."/>
            <person name="Zhang H."/>
            <person name="He W."/>
            <person name="Peng H."/>
            <person name="Liu Y."/>
            <person name="Wu K."/>
            <person name="Chen J."/>
            <person name="Lirakis M."/>
            <person name="Topalis P."/>
            <person name="Van Leeuwen T."/>
            <person name="Hall A.B."/>
            <person name="Jiang X."/>
            <person name="Thorpe C."/>
            <person name="Mueller R.L."/>
            <person name="Sun C."/>
            <person name="Waterhouse R.M."/>
            <person name="Yan G."/>
            <person name="Tu Z.J."/>
            <person name="Fang X."/>
            <person name="James A.A."/>
        </authorList>
    </citation>
    <scope>NUCLEOTIDE SEQUENCE [LARGE SCALE GENOMIC DNA]</scope>
    <source>
        <strain evidence="3">Foshan</strain>
    </source>
</reference>
<sequence>MQPTAVPHGSTGGGDMDLPTVQSMDWVFQNKQLYFLAQYLAQQAEKKEKLSPNSTTAASMDGLLSAATATTAATAATTTTNVSSPPLASSTIIEQNGVTPPSPSTTPLSDDAGSVSGKLKLDLTGGSPDKPGLDGAVDSRLDLLKDAKSFIMNNNNINSSNNNNNNKSDSCSSSIGHRVSPSPTDKDRDSGGANSSCNDQHSSKDNPADKSCSAGNQAQTGSNSHNDSSSGSCSAEGNDSGESKEAAAVAAESRTAPKTLAEELSAKDREVSCYRQQAPTGNKGPQREKYGTRRNNGNDDDCPTPHLARSSEPKWRIVAISGDFRIIPLISRRLWWYFYADIPTPTPPIPMRCLPSDPESGKGLALAAK</sequence>
<feature type="region of interest" description="Disordered" evidence="1">
    <location>
        <begin position="154"/>
        <end position="307"/>
    </location>
</feature>
<dbReference type="EnsemblMetazoa" id="AALFPA23_014566.R21172">
    <property type="protein sequence ID" value="AALFPA23_014566.P21172"/>
    <property type="gene ID" value="AALFPA23_014566"/>
</dbReference>
<feature type="compositionally biased region" description="Polar residues" evidence="1">
    <location>
        <begin position="81"/>
        <end position="98"/>
    </location>
</feature>
<evidence type="ECO:0000313" key="3">
    <source>
        <dbReference type="Proteomes" id="UP000069940"/>
    </source>
</evidence>
<evidence type="ECO:0000313" key="2">
    <source>
        <dbReference type="EnsemblMetazoa" id="AALFPA23_014566.P21172"/>
    </source>
</evidence>
<dbReference type="RefSeq" id="XP_029732698.1">
    <property type="nucleotide sequence ID" value="XM_029876838.2"/>
</dbReference>
<evidence type="ECO:0000256" key="1">
    <source>
        <dbReference type="SAM" id="MobiDB-lite"/>
    </source>
</evidence>
<organism evidence="2 3">
    <name type="scientific">Aedes albopictus</name>
    <name type="common">Asian tiger mosquito</name>
    <name type="synonym">Stegomyia albopicta</name>
    <dbReference type="NCBI Taxonomy" id="7160"/>
    <lineage>
        <taxon>Eukaryota</taxon>
        <taxon>Metazoa</taxon>
        <taxon>Ecdysozoa</taxon>
        <taxon>Arthropoda</taxon>
        <taxon>Hexapoda</taxon>
        <taxon>Insecta</taxon>
        <taxon>Pterygota</taxon>
        <taxon>Neoptera</taxon>
        <taxon>Endopterygota</taxon>
        <taxon>Diptera</taxon>
        <taxon>Nematocera</taxon>
        <taxon>Culicoidea</taxon>
        <taxon>Culicidae</taxon>
        <taxon>Culicinae</taxon>
        <taxon>Aedini</taxon>
        <taxon>Aedes</taxon>
        <taxon>Stegomyia</taxon>
    </lineage>
</organism>
<feature type="compositionally biased region" description="Low complexity" evidence="1">
    <location>
        <begin position="221"/>
        <end position="234"/>
    </location>
</feature>
<feature type="compositionally biased region" description="Basic and acidic residues" evidence="1">
    <location>
        <begin position="260"/>
        <end position="272"/>
    </location>
</feature>
<feature type="region of interest" description="Disordered" evidence="1">
    <location>
        <begin position="76"/>
        <end position="134"/>
    </location>
</feature>
<accession>A0ABM1Z333</accession>
<dbReference type="Proteomes" id="UP000069940">
    <property type="component" value="Unassembled WGS sequence"/>
</dbReference>
<feature type="compositionally biased region" description="Low complexity" evidence="1">
    <location>
        <begin position="246"/>
        <end position="256"/>
    </location>
</feature>
<reference evidence="2" key="2">
    <citation type="submission" date="2025-05" db="UniProtKB">
        <authorList>
            <consortium name="EnsemblMetazoa"/>
        </authorList>
    </citation>
    <scope>IDENTIFICATION</scope>
    <source>
        <strain evidence="2">Foshan</strain>
    </source>
</reference>
<protein>
    <submittedName>
        <fullName evidence="2">Uncharacterized protein</fullName>
    </submittedName>
</protein>
<dbReference type="GeneID" id="109427965"/>
<name>A0ABM1Z333_AEDAL</name>
<feature type="compositionally biased region" description="Low complexity" evidence="1">
    <location>
        <begin position="154"/>
        <end position="174"/>
    </location>
</feature>
<proteinExistence type="predicted"/>